<evidence type="ECO:0000313" key="5">
    <source>
        <dbReference type="EMBL" id="HIZ08435.1"/>
    </source>
</evidence>
<dbReference type="PROSITE" id="PS00181">
    <property type="entry name" value="GLNA_ATP"/>
    <property type="match status" value="1"/>
</dbReference>
<protein>
    <submittedName>
        <fullName evidence="5">Glutamine synthetase III</fullName>
    </submittedName>
</protein>
<dbReference type="SUPFAM" id="SSF55931">
    <property type="entry name" value="Glutamine synthetase/guanido kinase"/>
    <property type="match status" value="1"/>
</dbReference>
<gene>
    <name evidence="5" type="ORF">IAA08_10950</name>
</gene>
<organism evidence="5 6">
    <name type="scientific">Candidatus Eubacterium avistercoris</name>
    <dbReference type="NCBI Taxonomy" id="2838567"/>
    <lineage>
        <taxon>Bacteria</taxon>
        <taxon>Bacillati</taxon>
        <taxon>Bacillota</taxon>
        <taxon>Clostridia</taxon>
        <taxon>Eubacteriales</taxon>
        <taxon>Eubacteriaceae</taxon>
        <taxon>Eubacterium</taxon>
    </lineage>
</organism>
<name>A0A9D2D4L6_9FIRM</name>
<dbReference type="PANTHER" id="PTHR42974">
    <property type="entry name" value="GLUTAMINE SYNTHETASE"/>
    <property type="match status" value="1"/>
</dbReference>
<evidence type="ECO:0000259" key="3">
    <source>
        <dbReference type="PROSITE" id="PS51986"/>
    </source>
</evidence>
<dbReference type="PROSITE" id="PS51986">
    <property type="entry name" value="GS_BETA_GRASP"/>
    <property type="match status" value="1"/>
</dbReference>
<reference evidence="5" key="1">
    <citation type="journal article" date="2021" name="PeerJ">
        <title>Extensive microbial diversity within the chicken gut microbiome revealed by metagenomics and culture.</title>
        <authorList>
            <person name="Gilroy R."/>
            <person name="Ravi A."/>
            <person name="Getino M."/>
            <person name="Pursley I."/>
            <person name="Horton D.L."/>
            <person name="Alikhan N.F."/>
            <person name="Baker D."/>
            <person name="Gharbi K."/>
            <person name="Hall N."/>
            <person name="Watson M."/>
            <person name="Adriaenssens E.M."/>
            <person name="Foster-Nyarko E."/>
            <person name="Jarju S."/>
            <person name="Secka A."/>
            <person name="Antonio M."/>
            <person name="Oren A."/>
            <person name="Chaudhuri R.R."/>
            <person name="La Ragione R."/>
            <person name="Hildebrand F."/>
            <person name="Pallen M.J."/>
        </authorList>
    </citation>
    <scope>NUCLEOTIDE SEQUENCE</scope>
    <source>
        <strain evidence="5">CHK192-9172</strain>
    </source>
</reference>
<dbReference type="InterPro" id="IPR008146">
    <property type="entry name" value="Gln_synth_cat_dom"/>
</dbReference>
<dbReference type="Pfam" id="PF12437">
    <property type="entry name" value="GSIII_N"/>
    <property type="match status" value="1"/>
</dbReference>
<dbReference type="Gene3D" id="1.20.120.1560">
    <property type="match status" value="1"/>
</dbReference>
<comment type="similarity">
    <text evidence="1 2">Belongs to the glutamine synthetase family.</text>
</comment>
<dbReference type="Gene3D" id="3.30.590.10">
    <property type="entry name" value="Glutamine synthetase/guanido kinase, catalytic domain"/>
    <property type="match status" value="1"/>
</dbReference>
<dbReference type="GO" id="GO:0006542">
    <property type="term" value="P:glutamine biosynthetic process"/>
    <property type="evidence" value="ECO:0007669"/>
    <property type="project" value="InterPro"/>
</dbReference>
<feature type="domain" description="GS catalytic" evidence="4">
    <location>
        <begin position="164"/>
        <end position="595"/>
    </location>
</feature>
<sequence>MKEYFNVADIFGENVFNDSVMQARLPKKVYQKLKQTMKEGKELDLEMADIIAHEMKEWAIEQGATHFTHWFQPLSGVTAEKHDSFITSPMDNGKVLMSFSGKELIKGEPDASSFPSGGLRATFEARGYTAWDCTSFAFVRHDAAGATLCIPTAFCSYTGEALDQKTPLLRSMQAIDKQGVRLLRLFGNDTVTHVTPSVGAEQEYFIVDKEKYMKRKDLIFTGRTLFGVMPPKGQEMDDHYFGAIPPRIAAYMKDVNEELWKLGVPAKTQHNEVAPAQHELAPIYEQANIAVDHNQLIMEVLKKTAAKHGLKCLLHEKPFAGVNGSGKHNNWSLVTDEGVNLLDPGDTPYQNVQFLLVLACILRAVDKHADLLRASASDVGNDHRLGANEAPPAIVSVFLGEQLQDVVAQLISTGVATHSLEGGVLETGVKTLPDFEKDATDRNRTSPFAFTGNKFEFRMVGSNDSVSSANVVLNTIVAESFADACDELEKADDVNGAIHDLIKRYFSDHQRIIFNGNGYSDEWVKEAERRGLPNIKTMVDAIPAFITDKAVDMFHRFKVYDKNELESRVEVLYETYAKEMNIEARAMIDIASKHIIPAVIKYITSLAHSINEVNAVGGMDVSCQTELLKKCSDLLAQAKEALKALETAQKKSGTLSEGKEQAGYFKDVVKEAMDQLRRPVDELEMLVDKEMWPMPSYGDLIFEV</sequence>
<dbReference type="AlphaFoldDB" id="A0A9D2D4L6"/>
<evidence type="ECO:0000259" key="4">
    <source>
        <dbReference type="PROSITE" id="PS51987"/>
    </source>
</evidence>
<evidence type="ECO:0000256" key="1">
    <source>
        <dbReference type="PROSITE-ProRule" id="PRU01330"/>
    </source>
</evidence>
<evidence type="ECO:0000313" key="6">
    <source>
        <dbReference type="Proteomes" id="UP000824024"/>
    </source>
</evidence>
<dbReference type="EMBL" id="DXCH01000292">
    <property type="protein sequence ID" value="HIZ08435.1"/>
    <property type="molecule type" value="Genomic_DNA"/>
</dbReference>
<accession>A0A9D2D4L6</accession>
<comment type="caution">
    <text evidence="5">The sequence shown here is derived from an EMBL/GenBank/DDBJ whole genome shotgun (WGS) entry which is preliminary data.</text>
</comment>
<proteinExistence type="inferred from homology"/>
<dbReference type="InterPro" id="IPR052725">
    <property type="entry name" value="GS_Type-3"/>
</dbReference>
<dbReference type="InterPro" id="IPR040577">
    <property type="entry name" value="Gln-synt_C"/>
</dbReference>
<dbReference type="InterPro" id="IPR014746">
    <property type="entry name" value="Gln_synth/guanido_kin_cat_dom"/>
</dbReference>
<dbReference type="PANTHER" id="PTHR42974:SF1">
    <property type="entry name" value="TYPE-3 GLUTAMINE SYNTHETASE"/>
    <property type="match status" value="1"/>
</dbReference>
<dbReference type="GO" id="GO:0004356">
    <property type="term" value="F:glutamine synthetase activity"/>
    <property type="evidence" value="ECO:0007669"/>
    <property type="project" value="InterPro"/>
</dbReference>
<reference evidence="5" key="2">
    <citation type="submission" date="2021-04" db="EMBL/GenBank/DDBJ databases">
        <authorList>
            <person name="Gilroy R."/>
        </authorList>
    </citation>
    <scope>NUCLEOTIDE SEQUENCE</scope>
    <source>
        <strain evidence="5">CHK192-9172</strain>
    </source>
</reference>
<dbReference type="InterPro" id="IPR022147">
    <property type="entry name" value="GSIII_N"/>
</dbReference>
<evidence type="ECO:0000256" key="2">
    <source>
        <dbReference type="RuleBase" id="RU000384"/>
    </source>
</evidence>
<dbReference type="PROSITE" id="PS51987">
    <property type="entry name" value="GS_CATALYTIC"/>
    <property type="match status" value="1"/>
</dbReference>
<dbReference type="InterPro" id="IPR008147">
    <property type="entry name" value="Gln_synt_N"/>
</dbReference>
<dbReference type="Pfam" id="PF18318">
    <property type="entry name" value="Gln-synt_C-ter"/>
    <property type="match status" value="1"/>
</dbReference>
<dbReference type="Proteomes" id="UP000824024">
    <property type="component" value="Unassembled WGS sequence"/>
</dbReference>
<dbReference type="InterPro" id="IPR027303">
    <property type="entry name" value="Gln_synth_gly_rich_site"/>
</dbReference>
<feature type="domain" description="GS beta-grasp" evidence="3">
    <location>
        <begin position="65"/>
        <end position="159"/>
    </location>
</feature>
<dbReference type="SMART" id="SM01230">
    <property type="entry name" value="Gln-synt_C"/>
    <property type="match status" value="1"/>
</dbReference>
<dbReference type="Pfam" id="PF00120">
    <property type="entry name" value="Gln-synt_C"/>
    <property type="match status" value="1"/>
</dbReference>